<dbReference type="InterPro" id="IPR041698">
    <property type="entry name" value="Methyltransf_25"/>
</dbReference>
<evidence type="ECO:0000259" key="2">
    <source>
        <dbReference type="Pfam" id="PF13649"/>
    </source>
</evidence>
<dbReference type="EMBL" id="CAJVPL010000252">
    <property type="protein sequence ID" value="CAG8473736.1"/>
    <property type="molecule type" value="Genomic_DNA"/>
</dbReference>
<dbReference type="OrthoDB" id="2013972at2759"/>
<dbReference type="InterPro" id="IPR029063">
    <property type="entry name" value="SAM-dependent_MTases_sf"/>
</dbReference>
<dbReference type="CDD" id="cd02440">
    <property type="entry name" value="AdoMet_MTases"/>
    <property type="match status" value="1"/>
</dbReference>
<dbReference type="AlphaFoldDB" id="A0A9N8Z3D8"/>
<proteinExistence type="predicted"/>
<name>A0A9N8Z3D8_9GLOM</name>
<evidence type="ECO:0000256" key="1">
    <source>
        <dbReference type="SAM" id="MobiDB-lite"/>
    </source>
</evidence>
<accession>A0A9N8Z3D8</accession>
<keyword evidence="4" id="KW-1185">Reference proteome</keyword>
<organism evidence="3 4">
    <name type="scientific">Ambispora gerdemannii</name>
    <dbReference type="NCBI Taxonomy" id="144530"/>
    <lineage>
        <taxon>Eukaryota</taxon>
        <taxon>Fungi</taxon>
        <taxon>Fungi incertae sedis</taxon>
        <taxon>Mucoromycota</taxon>
        <taxon>Glomeromycotina</taxon>
        <taxon>Glomeromycetes</taxon>
        <taxon>Archaeosporales</taxon>
        <taxon>Ambisporaceae</taxon>
        <taxon>Ambispora</taxon>
    </lineage>
</organism>
<dbReference type="PANTHER" id="PTHR43591">
    <property type="entry name" value="METHYLTRANSFERASE"/>
    <property type="match status" value="1"/>
</dbReference>
<feature type="domain" description="Methyltransferase" evidence="2">
    <location>
        <begin position="238"/>
        <end position="331"/>
    </location>
</feature>
<dbReference type="Pfam" id="PF13649">
    <property type="entry name" value="Methyltransf_25"/>
    <property type="match status" value="1"/>
</dbReference>
<dbReference type="Gene3D" id="3.40.50.150">
    <property type="entry name" value="Vaccinia Virus protein VP39"/>
    <property type="match status" value="1"/>
</dbReference>
<reference evidence="3" key="1">
    <citation type="submission" date="2021-06" db="EMBL/GenBank/DDBJ databases">
        <authorList>
            <person name="Kallberg Y."/>
            <person name="Tangrot J."/>
            <person name="Rosling A."/>
        </authorList>
    </citation>
    <scope>NUCLEOTIDE SEQUENCE</scope>
    <source>
        <strain evidence="3">MT106</strain>
    </source>
</reference>
<protein>
    <submittedName>
        <fullName evidence="3">2940_t:CDS:1</fullName>
    </submittedName>
</protein>
<feature type="region of interest" description="Disordered" evidence="1">
    <location>
        <begin position="1"/>
        <end position="34"/>
    </location>
</feature>
<comment type="caution">
    <text evidence="3">The sequence shown here is derived from an EMBL/GenBank/DDBJ whole genome shotgun (WGS) entry which is preliminary data.</text>
</comment>
<evidence type="ECO:0000313" key="3">
    <source>
        <dbReference type="EMBL" id="CAG8473736.1"/>
    </source>
</evidence>
<sequence>MVQKTLMKLKKQPYSQYSHQQTQRQYSGSQKFISTQSLRSRQSGILLPQQEQSSRRVSQDFLLNMNSSDLQSSSKQEFVAPRNSFIMAQTAVQLSHRSSGTISQSPMSAAPIMTTSLNRTSQEFEFIPPRNSVTAKASTKLHPTRNNSVMMTPTGPQPLHRLSQDNTSLSRRNSGVMTPGGIKFKFVDFDITETKDENIFPNGIKIEKSQYQHYAVKFLWRGNFLAPVRELMTRGIMVLDIGCGDANWIFDMAKDYPNSQFIGVDTQSDLTWKTNLTNVYFNEFDILKHGLPYKDGCFDYVHGRFLGTLFTEREYRKKVIEESIRVTKPGGTIELLESDFRWTNEGPALRKLLDGYREMLESKDINPHLSPNIGRYLRDTGNVIHIQTETRLLPLGRWGGRLGEIASEAVKDGLEDAKISLSQSTSMSSTEYNLLCMEAILEFDEYNVSMPTVRWYCTKRQPKRTSLFVYF</sequence>
<gene>
    <name evidence="3" type="ORF">AGERDE_LOCUS2867</name>
</gene>
<feature type="compositionally biased region" description="Polar residues" evidence="1">
    <location>
        <begin position="13"/>
        <end position="34"/>
    </location>
</feature>
<evidence type="ECO:0000313" key="4">
    <source>
        <dbReference type="Proteomes" id="UP000789831"/>
    </source>
</evidence>
<feature type="region of interest" description="Disordered" evidence="1">
    <location>
        <begin position="144"/>
        <end position="174"/>
    </location>
</feature>
<dbReference type="Proteomes" id="UP000789831">
    <property type="component" value="Unassembled WGS sequence"/>
</dbReference>
<feature type="compositionally biased region" description="Polar residues" evidence="1">
    <location>
        <begin position="164"/>
        <end position="174"/>
    </location>
</feature>
<dbReference type="SUPFAM" id="SSF53335">
    <property type="entry name" value="S-adenosyl-L-methionine-dependent methyltransferases"/>
    <property type="match status" value="1"/>
</dbReference>